<dbReference type="EMBL" id="MXAL01000011">
    <property type="protein sequence ID" value="OWF32178.1"/>
    <property type="molecule type" value="Genomic_DNA"/>
</dbReference>
<dbReference type="PANTHER" id="PTHR23150:SF19">
    <property type="entry name" value="FORMYLGLYCINE-GENERATING ENZYME"/>
    <property type="match status" value="1"/>
</dbReference>
<evidence type="ECO:0000313" key="2">
    <source>
        <dbReference type="EMBL" id="OWF32178.1"/>
    </source>
</evidence>
<organism evidence="2 3">
    <name type="scientific">Companilactobacillus kimchii</name>
    <dbReference type="NCBI Taxonomy" id="2801452"/>
    <lineage>
        <taxon>Bacteria</taxon>
        <taxon>Bacillati</taxon>
        <taxon>Bacillota</taxon>
        <taxon>Bacilli</taxon>
        <taxon>Lactobacillales</taxon>
        <taxon>Lactobacillaceae</taxon>
        <taxon>Companilactobacillus</taxon>
    </lineage>
</organism>
<comment type="caution">
    <text evidence="2">The sequence shown here is derived from an EMBL/GenBank/DDBJ whole genome shotgun (WGS) entry which is preliminary data.</text>
</comment>
<proteinExistence type="predicted"/>
<dbReference type="AlphaFoldDB" id="A0A210P6S1"/>
<sequence length="286" mass="32677">MEFKKIIGNDFLMGAVDNEGFPEDHEKPRTKVNIPDFYITDTTITNADFKRFVDETNYISEAEAAGWGFVFYGLLNSENTDAQKVPDTPWWRIVKGASWKHPYGPKSSINDLMDHPVVHISRNDALVFCKWSKTRLPSEAEWEYAARGGNNDLIYPWGNKLVDNKGYHANTWQGSFPNNNDKSDGFFGTAPVYSFEPNSFDLYQVIGNVWEWCSNKRGIPLKDFQNKNGKDFWSSNDQYSEDEYAMRGGSFLCHASYCNRYRLGARNGNTANSTSSNVGFRVVRDI</sequence>
<evidence type="ECO:0000313" key="3">
    <source>
        <dbReference type="Proteomes" id="UP000196649"/>
    </source>
</evidence>
<accession>A0A210P6S1</accession>
<evidence type="ECO:0000259" key="1">
    <source>
        <dbReference type="Pfam" id="PF03781"/>
    </source>
</evidence>
<dbReference type="InterPro" id="IPR042095">
    <property type="entry name" value="SUMF_sf"/>
</dbReference>
<dbReference type="Gene3D" id="3.90.1580.10">
    <property type="entry name" value="paralog of FGE (formylglycine-generating enzyme)"/>
    <property type="match status" value="1"/>
</dbReference>
<dbReference type="SUPFAM" id="SSF56436">
    <property type="entry name" value="C-type lectin-like"/>
    <property type="match status" value="1"/>
</dbReference>
<dbReference type="PANTHER" id="PTHR23150">
    <property type="entry name" value="SULFATASE MODIFYING FACTOR 1, 2"/>
    <property type="match status" value="1"/>
</dbReference>
<dbReference type="InterPro" id="IPR016187">
    <property type="entry name" value="CTDL_fold"/>
</dbReference>
<protein>
    <submittedName>
        <fullName evidence="2">Sulfatase-modifying factor</fullName>
    </submittedName>
</protein>
<dbReference type="Pfam" id="PF03781">
    <property type="entry name" value="FGE-sulfatase"/>
    <property type="match status" value="1"/>
</dbReference>
<name>A0A210P6S1_9LACO</name>
<dbReference type="GO" id="GO:0120147">
    <property type="term" value="F:formylglycine-generating oxidase activity"/>
    <property type="evidence" value="ECO:0007669"/>
    <property type="project" value="TreeGrafter"/>
</dbReference>
<dbReference type="Proteomes" id="UP000196649">
    <property type="component" value="Unassembled WGS sequence"/>
</dbReference>
<dbReference type="InterPro" id="IPR051043">
    <property type="entry name" value="Sulfatase_Mod_Factor_Kinase"/>
</dbReference>
<feature type="domain" description="Sulfatase-modifying factor enzyme-like" evidence="1">
    <location>
        <begin position="9"/>
        <end position="284"/>
    </location>
</feature>
<reference evidence="2 3" key="1">
    <citation type="submission" date="2017-03" db="EMBL/GenBank/DDBJ databases">
        <title>Genome sequence of Lactobacillus kimchii KACC 12383.</title>
        <authorList>
            <person name="Chun J."/>
        </authorList>
    </citation>
    <scope>NUCLEOTIDE SEQUENCE [LARGE SCALE GENOMIC DNA]</scope>
    <source>
        <strain evidence="2 3">KACC 12383</strain>
    </source>
</reference>
<dbReference type="RefSeq" id="WP_054643250.1">
    <property type="nucleotide sequence ID" value="NZ_LNUB01000047.1"/>
</dbReference>
<gene>
    <name evidence="2" type="ORF">LKACC12383_02203</name>
</gene>
<dbReference type="InterPro" id="IPR005532">
    <property type="entry name" value="SUMF_dom"/>
</dbReference>